<dbReference type="Pfam" id="PF18584">
    <property type="entry name" value="SYCP2_SLD"/>
    <property type="match status" value="1"/>
</dbReference>
<dbReference type="Bgee" id="ENSOANG00000009282">
    <property type="expression patterns" value="Expressed in testis and 4 other cell types or tissues"/>
</dbReference>
<reference evidence="3" key="1">
    <citation type="submission" date="2025-08" db="UniProtKB">
        <authorList>
            <consortium name="Ensembl"/>
        </authorList>
    </citation>
    <scope>IDENTIFICATION</scope>
    <source>
        <strain evidence="3">Glennie</strain>
    </source>
</reference>
<dbReference type="InterPro" id="IPR040560">
    <property type="entry name" value="SYCP2_SLD"/>
</dbReference>
<feature type="domain" description="Synaptonemal complex protein 2 Spt16M-like" evidence="2">
    <location>
        <begin position="12"/>
        <end position="79"/>
    </location>
</feature>
<feature type="compositionally biased region" description="Basic and acidic residues" evidence="1">
    <location>
        <begin position="170"/>
        <end position="181"/>
    </location>
</feature>
<dbReference type="InParanoid" id="F7EJ03"/>
<dbReference type="GeneTree" id="ENSGT00530000063859"/>
<evidence type="ECO:0000313" key="4">
    <source>
        <dbReference type="Proteomes" id="UP000002279"/>
    </source>
</evidence>
<feature type="region of interest" description="Disordered" evidence="1">
    <location>
        <begin position="778"/>
        <end position="798"/>
    </location>
</feature>
<accession>F7EJ03</accession>
<feature type="compositionally biased region" description="Polar residues" evidence="1">
    <location>
        <begin position="778"/>
        <end position="791"/>
    </location>
</feature>
<feature type="compositionally biased region" description="Polar residues" evidence="1">
    <location>
        <begin position="438"/>
        <end position="456"/>
    </location>
</feature>
<dbReference type="eggNOG" id="ENOG502QVM5">
    <property type="taxonomic scope" value="Eukaryota"/>
</dbReference>
<gene>
    <name evidence="3" type="primary">SYCP2</name>
</gene>
<dbReference type="AlphaFoldDB" id="F7EJ03"/>
<feature type="compositionally biased region" description="Polar residues" evidence="1">
    <location>
        <begin position="196"/>
        <end position="207"/>
    </location>
</feature>
<keyword evidence="4" id="KW-1185">Reference proteome</keyword>
<dbReference type="Proteomes" id="UP000002279">
    <property type="component" value="Unplaced"/>
</dbReference>
<dbReference type="InterPro" id="IPR024835">
    <property type="entry name" value="SYCP2-like"/>
</dbReference>
<dbReference type="PANTHER" id="PTHR15607">
    <property type="entry name" value="SYNAPTONEMAL COMPLEX PROTEIN-RELATED"/>
    <property type="match status" value="1"/>
</dbReference>
<dbReference type="RefSeq" id="XP_028927114.1">
    <property type="nucleotide sequence ID" value="XM_029071281.1"/>
</dbReference>
<reference evidence="3" key="2">
    <citation type="submission" date="2025-09" db="UniProtKB">
        <authorList>
            <consortium name="Ensembl"/>
        </authorList>
    </citation>
    <scope>IDENTIFICATION</scope>
    <source>
        <strain evidence="3">Glennie</strain>
    </source>
</reference>
<organism evidence="3 4">
    <name type="scientific">Ornithorhynchus anatinus</name>
    <name type="common">Duckbill platypus</name>
    <dbReference type="NCBI Taxonomy" id="9258"/>
    <lineage>
        <taxon>Eukaryota</taxon>
        <taxon>Metazoa</taxon>
        <taxon>Chordata</taxon>
        <taxon>Craniata</taxon>
        <taxon>Vertebrata</taxon>
        <taxon>Euteleostomi</taxon>
        <taxon>Mammalia</taxon>
        <taxon>Monotremata</taxon>
        <taxon>Ornithorhynchidae</taxon>
        <taxon>Ornithorhynchus</taxon>
    </lineage>
</organism>
<proteinExistence type="predicted"/>
<dbReference type="KEGG" id="oaa:103171069"/>
<dbReference type="GeneID" id="103171069"/>
<sequence length="973" mass="110485">MRSSILASDAKNFQKHTYETTNVSENEVEVYNLEVKNARKLLTLTLKNTITICKKEGKQIKLYFDAASDILDITQRIYGTEKYKGFIRKQAISTAKSTVHVIFGEEQSQMLVPGGHSSLVEEQKANRREPLAVAIGVTNQEDSRYIQHQGITPKKVKMSQAVTVICNKHRFPDKSTKESSKKSSQQKKGTKLPSKVLNSVERTSTPKRPQKRGTVAKISELIQNDAYENIDGLLDAMSESVAVPRKNKPLTERKSPINTENIMMTSNLNNESCAKGPAIAKYAEGPRKSGRVMTSEFNDHNWEIKEMKNKAMEGEFNAKAALFLNKINDRYIQQEELAPSRKAKVPLAENRTCLNKSDLPLSKEKLMNKSSRQQVKTTSINVLDCVSSDIYDFNVNGSDDPTIKLQTKREQEKKQSFRDKDSDQRGGDRNGDSRWPKESNQNLKQQQIECSGNKTAENPKHLVAKKPSPSPVLPVEKEQLQPTKAPVYIEVDETIEAPVAKRSRRATITTKNYKDLSNSESGSEQKSSLKFISNENNSPEKENFPTQSEAMQSKNLQDIVSPHLKDGKESPKISDYEKEVHLEVSANLLAASPSSIEKMRCAEKVTDGSYTQEYDHSIKASQLYQQNSAPEKEPLNQPNVTQVIMDKIVRNANDTEVLVPALEATINSEDDSSCSLEGNLRESEQKTHINVSQNTGEESVLPFEFSMLSRKRKKPWDASLEDVHESEPIKSPTLTRRYPNDGQSDYGEVEMREDSEAAEPSVLPKKLFKPADTASISHKVSDRTSTMSRNDVSIPGEEWESDYSNIGSQQFSKEFQTHSSKVEDFTKKSLELFQHHMTRISSQIFKYRMKELHDCQLIFKAEMERFEKDIESLINLENEFLDYLKKNFERFSVCQESEQLRVTALKNAMETFFLNTAEQEKNIFTTEMELMREGLNALRESFLKEIASACKEEDVLHIRRGVMSLLMQIEEKL</sequence>
<feature type="region of interest" description="Disordered" evidence="1">
    <location>
        <begin position="168"/>
        <end position="213"/>
    </location>
</feature>
<evidence type="ECO:0000256" key="1">
    <source>
        <dbReference type="SAM" id="MobiDB-lite"/>
    </source>
</evidence>
<name>F7EJ03_ORNAN</name>
<dbReference type="OMA" id="QWETVII"/>
<dbReference type="STRING" id="9258.ENSOANP00000014770"/>
<dbReference type="GO" id="GO:0000779">
    <property type="term" value="C:condensed chromosome, centromeric region"/>
    <property type="evidence" value="ECO:0000318"/>
    <property type="project" value="GO_Central"/>
</dbReference>
<dbReference type="OrthoDB" id="10256849at2759"/>
<protein>
    <submittedName>
        <fullName evidence="3">Synaptonemal complex protein 2</fullName>
    </submittedName>
</protein>
<dbReference type="PANTHER" id="PTHR15607:SF12">
    <property type="entry name" value="SYNAPTONEMAL COMPLEX PROTEIN 2"/>
    <property type="match status" value="1"/>
</dbReference>
<dbReference type="FunCoup" id="F7EJ03">
    <property type="interactions" value="573"/>
</dbReference>
<feature type="compositionally biased region" description="Basic and acidic residues" evidence="1">
    <location>
        <begin position="407"/>
        <end position="437"/>
    </location>
</feature>
<evidence type="ECO:0000313" key="3">
    <source>
        <dbReference type="Ensembl" id="ENSOANP00000014770.3"/>
    </source>
</evidence>
<dbReference type="CTD" id="10388"/>
<feature type="region of interest" description="Disordered" evidence="1">
    <location>
        <begin position="715"/>
        <end position="761"/>
    </location>
</feature>
<dbReference type="GO" id="GO:0000800">
    <property type="term" value="C:lateral element"/>
    <property type="evidence" value="ECO:0000318"/>
    <property type="project" value="GO_Central"/>
</dbReference>
<dbReference type="HOGENOM" id="CLU_004101_0_0_1"/>
<evidence type="ECO:0000259" key="2">
    <source>
        <dbReference type="Pfam" id="PF18584"/>
    </source>
</evidence>
<dbReference type="Ensembl" id="ENSOANT00000014773.3">
    <property type="protein sequence ID" value="ENSOANP00000014770.3"/>
    <property type="gene ID" value="ENSOANG00000009282.3"/>
</dbReference>
<feature type="region of interest" description="Disordered" evidence="1">
    <location>
        <begin position="396"/>
        <end position="479"/>
    </location>
</feature>